<feature type="transmembrane region" description="Helical" evidence="7">
    <location>
        <begin position="351"/>
        <end position="371"/>
    </location>
</feature>
<evidence type="ECO:0000256" key="2">
    <source>
        <dbReference type="ARBA" id="ARBA00022475"/>
    </source>
</evidence>
<comment type="function">
    <text evidence="7">Catalyzes the transfer of the diacylglyceryl group from phosphatidylglycerol to the sulfhydryl group of the N-terminal cysteine of a prolipoprotein, the first step in the formation of mature lipoproteins.</text>
</comment>
<dbReference type="PANTHER" id="PTHR30589:SF0">
    <property type="entry name" value="PHOSPHATIDYLGLYCEROL--PROLIPOPROTEIN DIACYLGLYCERYL TRANSFERASE"/>
    <property type="match status" value="1"/>
</dbReference>
<comment type="caution">
    <text evidence="7">Lacks conserved residue(s) required for the propagation of feature annotation.</text>
</comment>
<evidence type="ECO:0000256" key="7">
    <source>
        <dbReference type="HAMAP-Rule" id="MF_01147"/>
    </source>
</evidence>
<organism evidence="8 9">
    <name type="scientific">Candidatus Fimimonas gallinarum</name>
    <dbReference type="NCBI Taxonomy" id="2840821"/>
    <lineage>
        <taxon>Bacteria</taxon>
        <taxon>Pseudomonadati</taxon>
        <taxon>Myxococcota</taxon>
        <taxon>Myxococcia</taxon>
        <taxon>Myxococcales</taxon>
        <taxon>Cystobacterineae</taxon>
        <taxon>Myxococcaceae</taxon>
        <taxon>Myxococcaceae incertae sedis</taxon>
        <taxon>Candidatus Fimimonas</taxon>
    </lineage>
</organism>
<dbReference type="EMBL" id="DVHL01000045">
    <property type="protein sequence ID" value="HIR66377.1"/>
    <property type="molecule type" value="Genomic_DNA"/>
</dbReference>
<feature type="transmembrane region" description="Helical" evidence="7">
    <location>
        <begin position="324"/>
        <end position="345"/>
    </location>
</feature>
<protein>
    <recommendedName>
        <fullName evidence="7">Phosphatidylglycerol--prolipoprotein diacylglyceryl transferase</fullName>
        <ecNumber evidence="7">2.5.1.145</ecNumber>
    </recommendedName>
</protein>
<evidence type="ECO:0000256" key="4">
    <source>
        <dbReference type="ARBA" id="ARBA00022692"/>
    </source>
</evidence>
<comment type="subcellular location">
    <subcellularLocation>
        <location evidence="7">Cell membrane</location>
        <topology evidence="7">Multi-pass membrane protein</topology>
    </subcellularLocation>
</comment>
<evidence type="ECO:0000256" key="3">
    <source>
        <dbReference type="ARBA" id="ARBA00022679"/>
    </source>
</evidence>
<feature type="transmembrane region" description="Helical" evidence="7">
    <location>
        <begin position="434"/>
        <end position="453"/>
    </location>
</feature>
<evidence type="ECO:0000313" key="9">
    <source>
        <dbReference type="Proteomes" id="UP000824200"/>
    </source>
</evidence>
<comment type="catalytic activity">
    <reaction evidence="7">
        <text>L-cysteinyl-[prolipoprotein] + a 1,2-diacyl-sn-glycero-3-phospho-(1'-sn-glycerol) = an S-1,2-diacyl-sn-glyceryl-L-cysteinyl-[prolipoprotein] + sn-glycerol 1-phosphate + H(+)</text>
        <dbReference type="Rhea" id="RHEA:56712"/>
        <dbReference type="Rhea" id="RHEA-COMP:14679"/>
        <dbReference type="Rhea" id="RHEA-COMP:14680"/>
        <dbReference type="ChEBI" id="CHEBI:15378"/>
        <dbReference type="ChEBI" id="CHEBI:29950"/>
        <dbReference type="ChEBI" id="CHEBI:57685"/>
        <dbReference type="ChEBI" id="CHEBI:64716"/>
        <dbReference type="ChEBI" id="CHEBI:140658"/>
        <dbReference type="EC" id="2.5.1.145"/>
    </reaction>
</comment>
<comment type="similarity">
    <text evidence="1 7">Belongs to the Lgt family.</text>
</comment>
<dbReference type="EC" id="2.5.1.145" evidence="7"/>
<name>A0A9D1E582_9BACT</name>
<keyword evidence="3 7" id="KW-0808">Transferase</keyword>
<feature type="transmembrane region" description="Helical" evidence="7">
    <location>
        <begin position="403"/>
        <end position="422"/>
    </location>
</feature>
<dbReference type="AlphaFoldDB" id="A0A9D1E582"/>
<evidence type="ECO:0000256" key="5">
    <source>
        <dbReference type="ARBA" id="ARBA00022989"/>
    </source>
</evidence>
<dbReference type="Proteomes" id="UP000824200">
    <property type="component" value="Unassembled WGS sequence"/>
</dbReference>
<dbReference type="NCBIfam" id="TIGR00544">
    <property type="entry name" value="lgt"/>
    <property type="match status" value="1"/>
</dbReference>
<feature type="transmembrane region" description="Helical" evidence="7">
    <location>
        <begin position="243"/>
        <end position="261"/>
    </location>
</feature>
<feature type="transmembrane region" description="Helical" evidence="7">
    <location>
        <begin position="217"/>
        <end position="236"/>
    </location>
</feature>
<evidence type="ECO:0000313" key="8">
    <source>
        <dbReference type="EMBL" id="HIR66377.1"/>
    </source>
</evidence>
<reference evidence="8" key="2">
    <citation type="journal article" date="2021" name="PeerJ">
        <title>Extensive microbial diversity within the chicken gut microbiome revealed by metagenomics and culture.</title>
        <authorList>
            <person name="Gilroy R."/>
            <person name="Ravi A."/>
            <person name="Getino M."/>
            <person name="Pursley I."/>
            <person name="Horton D.L."/>
            <person name="Alikhan N.F."/>
            <person name="Baker D."/>
            <person name="Gharbi K."/>
            <person name="Hall N."/>
            <person name="Watson M."/>
            <person name="Adriaenssens E.M."/>
            <person name="Foster-Nyarko E."/>
            <person name="Jarju S."/>
            <person name="Secka A."/>
            <person name="Antonio M."/>
            <person name="Oren A."/>
            <person name="Chaudhuri R.R."/>
            <person name="La Ragione R."/>
            <person name="Hildebrand F."/>
            <person name="Pallen M.J."/>
        </authorList>
    </citation>
    <scope>NUCLEOTIDE SEQUENCE</scope>
    <source>
        <strain evidence="8">CHK121-14286</strain>
    </source>
</reference>
<dbReference type="PROSITE" id="PS01311">
    <property type="entry name" value="LGT"/>
    <property type="match status" value="1"/>
</dbReference>
<comment type="pathway">
    <text evidence="7">Protein modification; lipoprotein biosynthesis (diacylglyceryl transfer).</text>
</comment>
<evidence type="ECO:0000256" key="6">
    <source>
        <dbReference type="ARBA" id="ARBA00023136"/>
    </source>
</evidence>
<dbReference type="PANTHER" id="PTHR30589">
    <property type="entry name" value="PROLIPOPROTEIN DIACYLGLYCERYL TRANSFERASE"/>
    <property type="match status" value="1"/>
</dbReference>
<keyword evidence="6 7" id="KW-0472">Membrane</keyword>
<evidence type="ECO:0000256" key="1">
    <source>
        <dbReference type="ARBA" id="ARBA00007150"/>
    </source>
</evidence>
<comment type="caution">
    <text evidence="8">The sequence shown here is derived from an EMBL/GenBank/DDBJ whole genome shotgun (WGS) entry which is preliminary data.</text>
</comment>
<accession>A0A9D1E582</accession>
<dbReference type="GO" id="GO:0005886">
    <property type="term" value="C:plasma membrane"/>
    <property type="evidence" value="ECO:0007669"/>
    <property type="project" value="UniProtKB-SubCell"/>
</dbReference>
<sequence length="522" mass="58334">MLNLLAEITTTMQLEWGNAYFGVGTSGGRPALCIFGFPIYFYALFIVTGMALAILIGGLYFKKRGYDPYDITIYALVIIPIGVLGARMYVYIFPWDETHMMSGWSTFFDFRSGGLGIYGGVILGYLAAFVCCKVRKQDFRIIADSIIPGLFLAQSIGRWGNFANQEAFGNLITTDYDAMVNLFSFLGRGRDHGFNGIAVWIDASNAGGVAGWYQATFFYESLCTFIGFLVCVLVLLRSKRYKLGWCAAFYGIYYGIVRLVVEGLRTDSLYLFIGAHKTDIKISQLVSVFTITLGILLLSQIYRKQLHSLYAKLFKSEREQLAKSRWILIPVTVLSLALAVTMFALGGESRFIVGFFATLLCLYSFLGIFALQDRLKLYCANCGKRNLPQGGWQSDRDKFRVQTAVYAVVSAALVAVALFSLIKWGIADGLDNGYVLAVAALLCCVYFVVVKLVPAVKNYISAENKPFESNIRCECGNVYDVKLNAFLLFFFPPKVYPDYGVENLKPWVDPEPKKGKKHKEKT</sequence>
<reference evidence="8" key="1">
    <citation type="submission" date="2020-10" db="EMBL/GenBank/DDBJ databases">
        <authorList>
            <person name="Gilroy R."/>
        </authorList>
    </citation>
    <scope>NUCLEOTIDE SEQUENCE</scope>
    <source>
        <strain evidence="8">CHK121-14286</strain>
    </source>
</reference>
<dbReference type="GO" id="GO:0042158">
    <property type="term" value="P:lipoprotein biosynthetic process"/>
    <property type="evidence" value="ECO:0007669"/>
    <property type="project" value="UniProtKB-UniRule"/>
</dbReference>
<feature type="transmembrane region" description="Helical" evidence="7">
    <location>
        <begin position="73"/>
        <end position="93"/>
    </location>
</feature>
<feature type="transmembrane region" description="Helical" evidence="7">
    <location>
        <begin position="113"/>
        <end position="132"/>
    </location>
</feature>
<feature type="transmembrane region" description="Helical" evidence="7">
    <location>
        <begin position="39"/>
        <end position="61"/>
    </location>
</feature>
<keyword evidence="5 7" id="KW-1133">Transmembrane helix</keyword>
<gene>
    <name evidence="7 8" type="primary">lgt</name>
    <name evidence="8" type="ORF">IAC95_05810</name>
</gene>
<dbReference type="GO" id="GO:0008961">
    <property type="term" value="F:phosphatidylglycerol-prolipoprotein diacylglyceryl transferase activity"/>
    <property type="evidence" value="ECO:0007669"/>
    <property type="project" value="UniProtKB-UniRule"/>
</dbReference>
<keyword evidence="4 7" id="KW-0812">Transmembrane</keyword>
<dbReference type="InterPro" id="IPR001640">
    <property type="entry name" value="Lgt"/>
</dbReference>
<keyword evidence="2 7" id="KW-1003">Cell membrane</keyword>
<dbReference type="Pfam" id="PF01790">
    <property type="entry name" value="LGT"/>
    <property type="match status" value="1"/>
</dbReference>
<proteinExistence type="inferred from homology"/>
<feature type="transmembrane region" description="Helical" evidence="7">
    <location>
        <begin position="281"/>
        <end position="303"/>
    </location>
</feature>
<feature type="binding site" evidence="7">
    <location>
        <position position="158"/>
    </location>
    <ligand>
        <name>a 1,2-diacyl-sn-glycero-3-phospho-(1'-sn-glycerol)</name>
        <dbReference type="ChEBI" id="CHEBI:64716"/>
    </ligand>
</feature>
<dbReference type="HAMAP" id="MF_01147">
    <property type="entry name" value="Lgt"/>
    <property type="match status" value="1"/>
</dbReference>